<evidence type="ECO:0000256" key="8">
    <source>
        <dbReference type="ARBA" id="ARBA00023264"/>
    </source>
</evidence>
<feature type="transmembrane region" description="Helical" evidence="9">
    <location>
        <begin position="161"/>
        <end position="180"/>
    </location>
</feature>
<evidence type="ECO:0000256" key="9">
    <source>
        <dbReference type="SAM" id="Phobius"/>
    </source>
</evidence>
<sequence>MSVRLPGKNFADVFLRLVWMLLFIPPAFWLKRDDAMAGNEARDMYLTLWTRTAGAAPAFGVSISTFVALVGDFMPFMPYTSRSFLHEPWTLADTVYLTLALAGVMLRLWAMRVFALHQLGKIRDHQLMQTGPYCLIRHPGHAGSIVGILGYAGFVGLRPPGLLWALVLVLPLSFFMARVIPYEEEILHQHFGQEWVNYCKRTWCLIPMHSRDLLSIRC</sequence>
<dbReference type="Gene3D" id="1.20.120.1630">
    <property type="match status" value="1"/>
</dbReference>
<keyword evidence="6 9" id="KW-0472">Membrane</keyword>
<evidence type="ECO:0000313" key="11">
    <source>
        <dbReference type="Proteomes" id="UP001497392"/>
    </source>
</evidence>
<keyword evidence="3 9" id="KW-0812">Transmembrane</keyword>
<evidence type="ECO:0000256" key="5">
    <source>
        <dbReference type="ARBA" id="ARBA00023098"/>
    </source>
</evidence>
<keyword evidence="7" id="KW-0594">Phospholipid biosynthesis</keyword>
<proteinExistence type="predicted"/>
<keyword evidence="5" id="KW-0443">Lipid metabolism</keyword>
<evidence type="ECO:0000256" key="6">
    <source>
        <dbReference type="ARBA" id="ARBA00023136"/>
    </source>
</evidence>
<keyword evidence="11" id="KW-1185">Reference proteome</keyword>
<reference evidence="10 11" key="1">
    <citation type="submission" date="2024-06" db="EMBL/GenBank/DDBJ databases">
        <authorList>
            <person name="Kraege A."/>
            <person name="Thomma B."/>
        </authorList>
    </citation>
    <scope>NUCLEOTIDE SEQUENCE [LARGE SCALE GENOMIC DNA]</scope>
</reference>
<name>A0ABP1FXJ8_9CHLO</name>
<keyword evidence="8" id="KW-1208">Phospholipid metabolism</keyword>
<dbReference type="InterPro" id="IPR007318">
    <property type="entry name" value="Phopholipid_MeTrfase"/>
</dbReference>
<evidence type="ECO:0000256" key="2">
    <source>
        <dbReference type="ARBA" id="ARBA00022516"/>
    </source>
</evidence>
<dbReference type="PANTHER" id="PTHR12714:SF9">
    <property type="entry name" value="PROTEIN-S-ISOPRENYLCYSTEINE O-METHYLTRANSFERASE"/>
    <property type="match status" value="1"/>
</dbReference>
<feature type="transmembrane region" description="Helical" evidence="9">
    <location>
        <begin position="52"/>
        <end position="74"/>
    </location>
</feature>
<evidence type="ECO:0000256" key="7">
    <source>
        <dbReference type="ARBA" id="ARBA00023209"/>
    </source>
</evidence>
<keyword evidence="2" id="KW-0444">Lipid biosynthesis</keyword>
<feature type="transmembrane region" description="Helical" evidence="9">
    <location>
        <begin position="13"/>
        <end position="31"/>
    </location>
</feature>
<feature type="transmembrane region" description="Helical" evidence="9">
    <location>
        <begin position="94"/>
        <end position="114"/>
    </location>
</feature>
<dbReference type="Proteomes" id="UP001497392">
    <property type="component" value="Unassembled WGS sequence"/>
</dbReference>
<evidence type="ECO:0000313" key="10">
    <source>
        <dbReference type="EMBL" id="CAL5223714.1"/>
    </source>
</evidence>
<evidence type="ECO:0000256" key="3">
    <source>
        <dbReference type="ARBA" id="ARBA00022692"/>
    </source>
</evidence>
<comment type="subcellular location">
    <subcellularLocation>
        <location evidence="1">Endomembrane system</location>
        <topology evidence="1">Multi-pass membrane protein</topology>
    </subcellularLocation>
</comment>
<dbReference type="Pfam" id="PF04191">
    <property type="entry name" value="PEMT"/>
    <property type="match status" value="1"/>
</dbReference>
<keyword evidence="4 9" id="KW-1133">Transmembrane helix</keyword>
<protein>
    <submittedName>
        <fullName evidence="10">G6268 protein</fullName>
    </submittedName>
</protein>
<feature type="transmembrane region" description="Helical" evidence="9">
    <location>
        <begin position="135"/>
        <end position="155"/>
    </location>
</feature>
<evidence type="ECO:0000256" key="4">
    <source>
        <dbReference type="ARBA" id="ARBA00022989"/>
    </source>
</evidence>
<evidence type="ECO:0000256" key="1">
    <source>
        <dbReference type="ARBA" id="ARBA00004127"/>
    </source>
</evidence>
<comment type="caution">
    <text evidence="10">The sequence shown here is derived from an EMBL/GenBank/DDBJ whole genome shotgun (WGS) entry which is preliminary data.</text>
</comment>
<accession>A0ABP1FXJ8</accession>
<dbReference type="PANTHER" id="PTHR12714">
    <property type="entry name" value="PROTEIN-S ISOPRENYLCYSTEINE O-METHYLTRANSFERASE"/>
    <property type="match status" value="1"/>
</dbReference>
<dbReference type="EMBL" id="CAXHTA020000009">
    <property type="protein sequence ID" value="CAL5223714.1"/>
    <property type="molecule type" value="Genomic_DNA"/>
</dbReference>
<organism evidence="10 11">
    <name type="scientific">Coccomyxa viridis</name>
    <dbReference type="NCBI Taxonomy" id="1274662"/>
    <lineage>
        <taxon>Eukaryota</taxon>
        <taxon>Viridiplantae</taxon>
        <taxon>Chlorophyta</taxon>
        <taxon>core chlorophytes</taxon>
        <taxon>Trebouxiophyceae</taxon>
        <taxon>Trebouxiophyceae incertae sedis</taxon>
        <taxon>Coccomyxaceae</taxon>
        <taxon>Coccomyxa</taxon>
    </lineage>
</organism>
<gene>
    <name evidence="10" type="primary">g6268</name>
    <name evidence="10" type="ORF">VP750_LOCUS5373</name>
</gene>